<dbReference type="STRING" id="1045774.SAMN05421872_109135"/>
<evidence type="ECO:0000256" key="10">
    <source>
        <dbReference type="ARBA" id="ARBA00023209"/>
    </source>
</evidence>
<evidence type="ECO:0000256" key="7">
    <source>
        <dbReference type="ARBA" id="ARBA00022989"/>
    </source>
</evidence>
<organism evidence="14 15">
    <name type="scientific">Nocardioides lianchengensis</name>
    <dbReference type="NCBI Taxonomy" id="1045774"/>
    <lineage>
        <taxon>Bacteria</taxon>
        <taxon>Bacillati</taxon>
        <taxon>Actinomycetota</taxon>
        <taxon>Actinomycetes</taxon>
        <taxon>Propionibacteriales</taxon>
        <taxon>Nocardioidaceae</taxon>
        <taxon>Nocardioides</taxon>
    </lineage>
</organism>
<keyword evidence="10" id="KW-0594">Phospholipid biosynthesis</keyword>
<evidence type="ECO:0000256" key="6">
    <source>
        <dbReference type="ARBA" id="ARBA00022737"/>
    </source>
</evidence>
<keyword evidence="6" id="KW-0677">Repeat</keyword>
<evidence type="ECO:0000256" key="11">
    <source>
        <dbReference type="ARBA" id="ARBA00023264"/>
    </source>
</evidence>
<dbReference type="GO" id="GO:0008808">
    <property type="term" value="F:cardiolipin synthase activity"/>
    <property type="evidence" value="ECO:0007669"/>
    <property type="project" value="UniProtKB-UniRule"/>
</dbReference>
<evidence type="ECO:0000313" key="15">
    <source>
        <dbReference type="Proteomes" id="UP000199034"/>
    </source>
</evidence>
<protein>
    <recommendedName>
        <fullName evidence="12">Cardiolipin synthase</fullName>
        <ecNumber evidence="12">2.7.8.-</ecNumber>
    </recommendedName>
</protein>
<evidence type="ECO:0000256" key="8">
    <source>
        <dbReference type="ARBA" id="ARBA00023098"/>
    </source>
</evidence>
<dbReference type="GO" id="GO:0005886">
    <property type="term" value="C:plasma membrane"/>
    <property type="evidence" value="ECO:0007669"/>
    <property type="project" value="UniProtKB-SubCell"/>
</dbReference>
<name>A0A1G6W1I1_9ACTN</name>
<keyword evidence="11" id="KW-1208">Phospholipid metabolism</keyword>
<dbReference type="InterPro" id="IPR025202">
    <property type="entry name" value="PLD-like_dom"/>
</dbReference>
<keyword evidence="2" id="KW-1003">Cell membrane</keyword>
<dbReference type="Pfam" id="PF13091">
    <property type="entry name" value="PLDc_2"/>
    <property type="match status" value="2"/>
</dbReference>
<dbReference type="Gene3D" id="3.30.870.10">
    <property type="entry name" value="Endonuclease Chain A"/>
    <property type="match status" value="2"/>
</dbReference>
<dbReference type="GO" id="GO:0032049">
    <property type="term" value="P:cardiolipin biosynthetic process"/>
    <property type="evidence" value="ECO:0007669"/>
    <property type="project" value="UniProtKB-UniRule"/>
</dbReference>
<keyword evidence="4" id="KW-0808">Transferase</keyword>
<keyword evidence="3" id="KW-0444">Lipid biosynthesis</keyword>
<keyword evidence="15" id="KW-1185">Reference proteome</keyword>
<keyword evidence="7" id="KW-1133">Transmembrane helix</keyword>
<reference evidence="14 15" key="1">
    <citation type="submission" date="2016-10" db="EMBL/GenBank/DDBJ databases">
        <authorList>
            <person name="de Groot N.N."/>
        </authorList>
    </citation>
    <scope>NUCLEOTIDE SEQUENCE [LARGE SCALE GENOMIC DNA]</scope>
    <source>
        <strain evidence="14 15">CGMCC 4.6858</strain>
    </source>
</reference>
<dbReference type="Proteomes" id="UP000199034">
    <property type="component" value="Unassembled WGS sequence"/>
</dbReference>
<dbReference type="SUPFAM" id="SSF56024">
    <property type="entry name" value="Phospholipase D/nuclease"/>
    <property type="match status" value="2"/>
</dbReference>
<dbReference type="AlphaFoldDB" id="A0A1G6W1I1"/>
<keyword evidence="9" id="KW-0472">Membrane</keyword>
<feature type="domain" description="PLD phosphodiesterase" evidence="13">
    <location>
        <begin position="401"/>
        <end position="428"/>
    </location>
</feature>
<keyword evidence="8" id="KW-0443">Lipid metabolism</keyword>
<dbReference type="NCBIfam" id="TIGR04265">
    <property type="entry name" value="bac_cardiolipin"/>
    <property type="match status" value="1"/>
</dbReference>
<comment type="subcellular location">
    <subcellularLocation>
        <location evidence="1">Cell membrane</location>
        <topology evidence="1">Multi-pass membrane protein</topology>
    </subcellularLocation>
</comment>
<evidence type="ECO:0000259" key="13">
    <source>
        <dbReference type="PROSITE" id="PS50035"/>
    </source>
</evidence>
<sequence>MDAGWLVAALGAAAALLHAAVCVVALGVLPAGRKPSTAMAWLILVLAVPFLGVVAFLLVGSTSVGRRRRTWQREVNDRVLAAVPAQPVVREPPPGEVAGMAELNRRLGAFPMSHDNTVEVLPDYQGSIDAMRREVERAERFVHVEFYIAAWDEATDGFFEALRAAVARGVEVRLLFDHLGSRGVPGYRDLLRRLQDAGIRHAPMLRIDPLRGQVRRPDLRNHRKILVVDGRVGFIGSQNLIEPGYDDPGNHRRGLTYRELVARVSGPAVRQLAVVFATDWVAETGEPVSHTLGPAAPDPFASGVPGVAAQVVPSGPGFATENNLRLFNSMLYAARSRISLTSPYFVPDETLLYAVTTAAQRGVEVELFVSAVADQFMVAHAQRSYYGALLDVGVRIWLYPAPYVLHAKFLTVDDDLAVIGSSNLDYRSFALNYECVLFARSTALVEGLGVVQDGYRAASTELTAEQWHGRGWWTAYVDNVMRLTAALQ</sequence>
<dbReference type="InterPro" id="IPR022924">
    <property type="entry name" value="Cardiolipin_synthase"/>
</dbReference>
<dbReference type="OrthoDB" id="9762009at2"/>
<feature type="domain" description="PLD phosphodiesterase" evidence="13">
    <location>
        <begin position="217"/>
        <end position="244"/>
    </location>
</feature>
<dbReference type="SMART" id="SM00155">
    <property type="entry name" value="PLDc"/>
    <property type="match status" value="2"/>
</dbReference>
<evidence type="ECO:0000256" key="1">
    <source>
        <dbReference type="ARBA" id="ARBA00004651"/>
    </source>
</evidence>
<dbReference type="RefSeq" id="WP_090858813.1">
    <property type="nucleotide sequence ID" value="NZ_FMZM01000009.1"/>
</dbReference>
<dbReference type="Pfam" id="PF13396">
    <property type="entry name" value="PLDc_N"/>
    <property type="match status" value="1"/>
</dbReference>
<evidence type="ECO:0000256" key="12">
    <source>
        <dbReference type="NCBIfam" id="TIGR04265"/>
    </source>
</evidence>
<accession>A0A1G6W1I1</accession>
<gene>
    <name evidence="14" type="ORF">SAMN05421872_109135</name>
</gene>
<evidence type="ECO:0000256" key="4">
    <source>
        <dbReference type="ARBA" id="ARBA00022679"/>
    </source>
</evidence>
<keyword evidence="5" id="KW-0812">Transmembrane</keyword>
<dbReference type="InterPro" id="IPR001736">
    <property type="entry name" value="PLipase_D/transphosphatidylase"/>
</dbReference>
<dbReference type="PANTHER" id="PTHR21248">
    <property type="entry name" value="CARDIOLIPIN SYNTHASE"/>
    <property type="match status" value="1"/>
</dbReference>
<evidence type="ECO:0000256" key="9">
    <source>
        <dbReference type="ARBA" id="ARBA00023136"/>
    </source>
</evidence>
<evidence type="ECO:0000313" key="14">
    <source>
        <dbReference type="EMBL" id="SDD59742.1"/>
    </source>
</evidence>
<dbReference type="PANTHER" id="PTHR21248:SF22">
    <property type="entry name" value="PHOSPHOLIPASE D"/>
    <property type="match status" value="1"/>
</dbReference>
<proteinExistence type="predicted"/>
<dbReference type="PROSITE" id="PS50035">
    <property type="entry name" value="PLD"/>
    <property type="match status" value="2"/>
</dbReference>
<dbReference type="InterPro" id="IPR027379">
    <property type="entry name" value="CLS_N"/>
</dbReference>
<evidence type="ECO:0000256" key="3">
    <source>
        <dbReference type="ARBA" id="ARBA00022516"/>
    </source>
</evidence>
<evidence type="ECO:0000256" key="2">
    <source>
        <dbReference type="ARBA" id="ARBA00022475"/>
    </source>
</evidence>
<dbReference type="EC" id="2.7.8.-" evidence="12"/>
<dbReference type="EMBL" id="FMZM01000009">
    <property type="protein sequence ID" value="SDD59742.1"/>
    <property type="molecule type" value="Genomic_DNA"/>
</dbReference>
<evidence type="ECO:0000256" key="5">
    <source>
        <dbReference type="ARBA" id="ARBA00022692"/>
    </source>
</evidence>